<dbReference type="EMBL" id="CAUYUJ010003647">
    <property type="protein sequence ID" value="CAK0806131.1"/>
    <property type="molecule type" value="Genomic_DNA"/>
</dbReference>
<sequence length="494" mass="53784">MSTRIQALGGPPCTAAAAITELCRSTPGYDCQPVKSTVYIEGRVSLPSDAAKCDASELLDGHPRELWHDWRQRLLRDPEQVRDRVVPYFDGKLRRSPRHYACFLSEMYKAGVIRFSAPRPSTVGLFFVEKSGNQLRVILDARAVNQEFIDPDTTALPSAGVWQGLKIQASHNLSLSQVDIEAAFYRIGAPPGLDEMFVLPAVPVDALLEALPEVDIGSRLEGKVSPLPTVFPTGWSWSLYFCQALVVSQVVAAGIRANRIIQDRCVVPDVSETAGVAVCVDGVAAIGCAPVSVSTTIEQVHQHLEASHLKCKGVQSDPRDQNFTGLNFDFETGRTPVSKGRIWRLRLALLEVAERGYCSGDDMLSLLGHCTWVATECRVAAALIAFAYLGTKLEVDPVVLATDASTGSGDLEGTGFGGYAVTEKTWTRHDVWAAASCMERWRYKFEGAIEARRHALQAARELERGDEARGLTGVTGLVEDPETSDTVLPLKSEG</sequence>
<evidence type="ECO:0000256" key="1">
    <source>
        <dbReference type="SAM" id="MobiDB-lite"/>
    </source>
</evidence>
<accession>A0ABN9QR77</accession>
<feature type="non-terminal residue" evidence="2">
    <location>
        <position position="494"/>
    </location>
</feature>
<dbReference type="InterPro" id="IPR043502">
    <property type="entry name" value="DNA/RNA_pol_sf"/>
</dbReference>
<evidence type="ECO:0000313" key="2">
    <source>
        <dbReference type="EMBL" id="CAK0806131.1"/>
    </source>
</evidence>
<evidence type="ECO:0000313" key="3">
    <source>
        <dbReference type="Proteomes" id="UP001189429"/>
    </source>
</evidence>
<proteinExistence type="predicted"/>
<organism evidence="2 3">
    <name type="scientific">Prorocentrum cordatum</name>
    <dbReference type="NCBI Taxonomy" id="2364126"/>
    <lineage>
        <taxon>Eukaryota</taxon>
        <taxon>Sar</taxon>
        <taxon>Alveolata</taxon>
        <taxon>Dinophyceae</taxon>
        <taxon>Prorocentrales</taxon>
        <taxon>Prorocentraceae</taxon>
        <taxon>Prorocentrum</taxon>
    </lineage>
</organism>
<feature type="region of interest" description="Disordered" evidence="1">
    <location>
        <begin position="471"/>
        <end position="494"/>
    </location>
</feature>
<gene>
    <name evidence="2" type="ORF">PCOR1329_LOCUS12476</name>
</gene>
<comment type="caution">
    <text evidence="2">The sequence shown here is derived from an EMBL/GenBank/DDBJ whole genome shotgun (WGS) entry which is preliminary data.</text>
</comment>
<keyword evidence="3" id="KW-1185">Reference proteome</keyword>
<protein>
    <recommendedName>
        <fullName evidence="4">Reverse transcriptase domain-containing protein</fullName>
    </recommendedName>
</protein>
<name>A0ABN9QR77_9DINO</name>
<evidence type="ECO:0008006" key="4">
    <source>
        <dbReference type="Google" id="ProtNLM"/>
    </source>
</evidence>
<dbReference type="Proteomes" id="UP001189429">
    <property type="component" value="Unassembled WGS sequence"/>
</dbReference>
<reference evidence="2" key="1">
    <citation type="submission" date="2023-10" db="EMBL/GenBank/DDBJ databases">
        <authorList>
            <person name="Chen Y."/>
            <person name="Shah S."/>
            <person name="Dougan E. K."/>
            <person name="Thang M."/>
            <person name="Chan C."/>
        </authorList>
    </citation>
    <scope>NUCLEOTIDE SEQUENCE [LARGE SCALE GENOMIC DNA]</scope>
</reference>
<dbReference type="SUPFAM" id="SSF56672">
    <property type="entry name" value="DNA/RNA polymerases"/>
    <property type="match status" value="1"/>
</dbReference>